<dbReference type="Gene3D" id="1.10.10.10">
    <property type="entry name" value="Winged helix-like DNA-binding domain superfamily/Winged helix DNA-binding domain"/>
    <property type="match status" value="1"/>
</dbReference>
<dbReference type="SMART" id="SM00345">
    <property type="entry name" value="HTH_GNTR"/>
    <property type="match status" value="1"/>
</dbReference>
<evidence type="ECO:0000256" key="1">
    <source>
        <dbReference type="ARBA" id="ARBA00023015"/>
    </source>
</evidence>
<keyword evidence="6" id="KW-1185">Reference proteome</keyword>
<dbReference type="SMART" id="SM00895">
    <property type="entry name" value="FCD"/>
    <property type="match status" value="1"/>
</dbReference>
<dbReference type="RefSeq" id="WP_263735889.1">
    <property type="nucleotide sequence ID" value="NZ_JAOWKY010000005.1"/>
</dbReference>
<dbReference type="PANTHER" id="PTHR43537">
    <property type="entry name" value="TRANSCRIPTIONAL REGULATOR, GNTR FAMILY"/>
    <property type="match status" value="1"/>
</dbReference>
<evidence type="ECO:0000256" key="3">
    <source>
        <dbReference type="ARBA" id="ARBA00023163"/>
    </source>
</evidence>
<dbReference type="EMBL" id="JAOWKY010000005">
    <property type="protein sequence ID" value="MCV2870215.1"/>
    <property type="molecule type" value="Genomic_DNA"/>
</dbReference>
<sequence>MAEGRVEALYAAIKERAVTFRIRPGERINEGALAQELEASRTPLREALNRLVAERLVDFHPGQGFFCRALEPNAIHDLYELREALEVLSIRLACRRAEDATLRQLADSLYAQDTGLAGRTVGEVTEADESFHLAIARAGENAELVRQIEAVNDRIRFIRWVDMGHRVAATKAEHRDMAQALLARAEDRAAAIMQAHIAKRMDQIVAAVKEGYSAIYVDGPQTVFGRVLEAD</sequence>
<dbReference type="SUPFAM" id="SSF46785">
    <property type="entry name" value="Winged helix' DNA-binding domain"/>
    <property type="match status" value="1"/>
</dbReference>
<feature type="domain" description="HTH gntR-type" evidence="4">
    <location>
        <begin position="3"/>
        <end position="70"/>
    </location>
</feature>
<evidence type="ECO:0000259" key="4">
    <source>
        <dbReference type="PROSITE" id="PS50949"/>
    </source>
</evidence>
<gene>
    <name evidence="5" type="ORF">OEW28_16435</name>
</gene>
<dbReference type="PROSITE" id="PS50949">
    <property type="entry name" value="HTH_GNTR"/>
    <property type="match status" value="1"/>
</dbReference>
<name>A0ABT2ZGG8_9RHOB</name>
<dbReference type="Pfam" id="PF00392">
    <property type="entry name" value="GntR"/>
    <property type="match status" value="1"/>
</dbReference>
<dbReference type="InterPro" id="IPR000524">
    <property type="entry name" value="Tscrpt_reg_HTH_GntR"/>
</dbReference>
<accession>A0ABT2ZGG8</accession>
<dbReference type="Proteomes" id="UP001652542">
    <property type="component" value="Unassembled WGS sequence"/>
</dbReference>
<comment type="caution">
    <text evidence="5">The sequence shown here is derived from an EMBL/GenBank/DDBJ whole genome shotgun (WGS) entry which is preliminary data.</text>
</comment>
<dbReference type="InterPro" id="IPR011711">
    <property type="entry name" value="GntR_C"/>
</dbReference>
<dbReference type="InterPro" id="IPR036388">
    <property type="entry name" value="WH-like_DNA-bd_sf"/>
</dbReference>
<evidence type="ECO:0000256" key="2">
    <source>
        <dbReference type="ARBA" id="ARBA00023125"/>
    </source>
</evidence>
<organism evidence="5 6">
    <name type="scientific">Albidovulum marisflavi</name>
    <dbReference type="NCBI Taxonomy" id="2984159"/>
    <lineage>
        <taxon>Bacteria</taxon>
        <taxon>Pseudomonadati</taxon>
        <taxon>Pseudomonadota</taxon>
        <taxon>Alphaproteobacteria</taxon>
        <taxon>Rhodobacterales</taxon>
        <taxon>Paracoccaceae</taxon>
        <taxon>Albidovulum</taxon>
    </lineage>
</organism>
<dbReference type="SUPFAM" id="SSF48008">
    <property type="entry name" value="GntR ligand-binding domain-like"/>
    <property type="match status" value="1"/>
</dbReference>
<keyword evidence="2" id="KW-0238">DNA-binding</keyword>
<keyword evidence="3" id="KW-0804">Transcription</keyword>
<dbReference type="Gene3D" id="1.20.120.530">
    <property type="entry name" value="GntR ligand-binding domain-like"/>
    <property type="match status" value="1"/>
</dbReference>
<dbReference type="InterPro" id="IPR036390">
    <property type="entry name" value="WH_DNA-bd_sf"/>
</dbReference>
<evidence type="ECO:0000313" key="6">
    <source>
        <dbReference type="Proteomes" id="UP001652542"/>
    </source>
</evidence>
<dbReference type="InterPro" id="IPR008920">
    <property type="entry name" value="TF_FadR/GntR_C"/>
</dbReference>
<dbReference type="CDD" id="cd07377">
    <property type="entry name" value="WHTH_GntR"/>
    <property type="match status" value="1"/>
</dbReference>
<evidence type="ECO:0000313" key="5">
    <source>
        <dbReference type="EMBL" id="MCV2870215.1"/>
    </source>
</evidence>
<proteinExistence type="predicted"/>
<keyword evidence="1" id="KW-0805">Transcription regulation</keyword>
<dbReference type="Pfam" id="PF07729">
    <property type="entry name" value="FCD"/>
    <property type="match status" value="1"/>
</dbReference>
<dbReference type="PANTHER" id="PTHR43537:SF45">
    <property type="entry name" value="GNTR FAMILY REGULATORY PROTEIN"/>
    <property type="match status" value="1"/>
</dbReference>
<reference evidence="5 6" key="1">
    <citation type="submission" date="2022-10" db="EMBL/GenBank/DDBJ databases">
        <title>Defluviimonas sp. nov., isolated from ocean surface water.</title>
        <authorList>
            <person name="He W."/>
            <person name="Wang L."/>
            <person name="Zhang D.-F."/>
        </authorList>
    </citation>
    <scope>NUCLEOTIDE SEQUENCE [LARGE SCALE GENOMIC DNA]</scope>
    <source>
        <strain evidence="5 6">WL0002</strain>
    </source>
</reference>
<protein>
    <submittedName>
        <fullName evidence="5">GntR family transcriptional regulator</fullName>
    </submittedName>
</protein>